<dbReference type="Pfam" id="PF16889">
    <property type="entry name" value="Hepar_II_III_N"/>
    <property type="match status" value="1"/>
</dbReference>
<dbReference type="InterPro" id="IPR012480">
    <property type="entry name" value="Hepar_II_III_C"/>
</dbReference>
<keyword evidence="4 7" id="KW-0456">Lyase</keyword>
<dbReference type="PANTHER" id="PTHR39210:SF1">
    <property type="entry name" value="HEPARIN-SULFATE LYASE"/>
    <property type="match status" value="1"/>
</dbReference>
<name>A0A839AQ09_9FLAO</name>
<keyword evidence="2" id="KW-0732">Signal</keyword>
<dbReference type="PANTHER" id="PTHR39210">
    <property type="entry name" value="HEPARIN-SULFATE LYASE"/>
    <property type="match status" value="1"/>
</dbReference>
<protein>
    <submittedName>
        <fullName evidence="7">Alginate lyase family protein</fullName>
    </submittedName>
</protein>
<evidence type="ECO:0000256" key="3">
    <source>
        <dbReference type="ARBA" id="ARBA00022764"/>
    </source>
</evidence>
<evidence type="ECO:0000256" key="2">
    <source>
        <dbReference type="ARBA" id="ARBA00022729"/>
    </source>
</evidence>
<evidence type="ECO:0000259" key="5">
    <source>
        <dbReference type="Pfam" id="PF07940"/>
    </source>
</evidence>
<dbReference type="InterPro" id="IPR031680">
    <property type="entry name" value="Hepar_II_III_N"/>
</dbReference>
<dbReference type="EMBL" id="JACGLS010000003">
    <property type="protein sequence ID" value="MBA6156299.1"/>
    <property type="molecule type" value="Genomic_DNA"/>
</dbReference>
<keyword evidence="3" id="KW-0574">Periplasm</keyword>
<organism evidence="7 8">
    <name type="scientific">Tenacibaculum pelagium</name>
    <dbReference type="NCBI Taxonomy" id="2759527"/>
    <lineage>
        <taxon>Bacteria</taxon>
        <taxon>Pseudomonadati</taxon>
        <taxon>Bacteroidota</taxon>
        <taxon>Flavobacteriia</taxon>
        <taxon>Flavobacteriales</taxon>
        <taxon>Flavobacteriaceae</taxon>
        <taxon>Tenacibaculum</taxon>
    </lineage>
</organism>
<evidence type="ECO:0000256" key="4">
    <source>
        <dbReference type="ARBA" id="ARBA00023239"/>
    </source>
</evidence>
<evidence type="ECO:0000259" key="6">
    <source>
        <dbReference type="Pfam" id="PF16889"/>
    </source>
</evidence>
<dbReference type="InterPro" id="IPR008929">
    <property type="entry name" value="Chondroitin_lyas"/>
</dbReference>
<dbReference type="Proteomes" id="UP000563906">
    <property type="component" value="Unassembled WGS sequence"/>
</dbReference>
<comment type="subcellular location">
    <subcellularLocation>
        <location evidence="1">Periplasm</location>
    </subcellularLocation>
</comment>
<feature type="domain" description="Heparinase II/III-like C-terminal" evidence="5">
    <location>
        <begin position="313"/>
        <end position="523"/>
    </location>
</feature>
<comment type="caution">
    <text evidence="7">The sequence shown here is derived from an EMBL/GenBank/DDBJ whole genome shotgun (WGS) entry which is preliminary data.</text>
</comment>
<dbReference type="SUPFAM" id="SSF48230">
    <property type="entry name" value="Chondroitin AC/alginate lyase"/>
    <property type="match status" value="1"/>
</dbReference>
<dbReference type="Gene3D" id="1.50.10.100">
    <property type="entry name" value="Chondroitin AC/alginate lyase"/>
    <property type="match status" value="1"/>
</dbReference>
<reference evidence="7 8" key="1">
    <citation type="submission" date="2020-07" db="EMBL/GenBank/DDBJ databases">
        <title>Bacterium isolated from marine sediment.</title>
        <authorList>
            <person name="Shang D."/>
            <person name="Du Z.-J."/>
        </authorList>
    </citation>
    <scope>NUCLEOTIDE SEQUENCE [LARGE SCALE GENOMIC DNA]</scope>
    <source>
        <strain evidence="7 8">S7007</strain>
    </source>
</reference>
<evidence type="ECO:0000313" key="7">
    <source>
        <dbReference type="EMBL" id="MBA6156299.1"/>
    </source>
</evidence>
<gene>
    <name evidence="7" type="ORF">H3Z83_07205</name>
</gene>
<dbReference type="Gene3D" id="2.70.98.70">
    <property type="match status" value="1"/>
</dbReference>
<dbReference type="AlphaFoldDB" id="A0A839AQ09"/>
<dbReference type="GO" id="GO:0016829">
    <property type="term" value="F:lyase activity"/>
    <property type="evidence" value="ECO:0007669"/>
    <property type="project" value="UniProtKB-KW"/>
</dbReference>
<evidence type="ECO:0000256" key="1">
    <source>
        <dbReference type="ARBA" id="ARBA00004418"/>
    </source>
</evidence>
<sequence>MDRSKIITLYHTIKYLKPVQVYYRLYYLLRNRFYKKSYSKKEINRVIDLIWSDKVFNNKSYLGAKDFEFLNIPMSFENNINWNYSEFGKLWTYNLNYFDFLNQKEISVDSGLELIKNYINQDSALLDGKEPYVISLRGINWVKFLSKNTIKDKIIDETLYHHYQILLDNLEYHLLGNHLLENGFSLLFGGYYFQDKKLSNSARKILKSELEEQILNDGAHYELSPMYHQILLGRLLDCIQLVRRNEKIDDKNLLGFLEDKACSMLSWLANITYKNGNIPLLNDSSVGIAPTSKELFSYAESLKLKWRNIKLFDSGYRKFESDKFEVVIDVGNIQPSYQPGHVHSDTFSFELYSENIPIIVDPGVSTYEKNERRQKERGTYYHNTVQLGDLEQTQVWGGFRVAKRAKVFAISEDENKILAKHDGYKNKGIIHARQFHLDENNLILRDCLEGISSLDKKMILHLHPDVQINEVNKAEFHLNSLKLSFIEEFDKVVVQDYEFSIGFNKTRKGKKIVVFFNGELETRITEI</sequence>
<dbReference type="RefSeq" id="WP_182124808.1">
    <property type="nucleotide sequence ID" value="NZ_JACGLS010000003.1"/>
</dbReference>
<dbReference type="Pfam" id="PF07940">
    <property type="entry name" value="Hepar_II_III_C"/>
    <property type="match status" value="1"/>
</dbReference>
<proteinExistence type="predicted"/>
<evidence type="ECO:0000313" key="8">
    <source>
        <dbReference type="Proteomes" id="UP000563906"/>
    </source>
</evidence>
<dbReference type="GO" id="GO:0042597">
    <property type="term" value="C:periplasmic space"/>
    <property type="evidence" value="ECO:0007669"/>
    <property type="project" value="UniProtKB-SubCell"/>
</dbReference>
<keyword evidence="8" id="KW-1185">Reference proteome</keyword>
<accession>A0A839AQ09</accession>
<feature type="domain" description="Heparin-sulfate lyase N-terminal" evidence="6">
    <location>
        <begin position="160"/>
        <end position="286"/>
    </location>
</feature>